<accession>A0ABU6PU63</accession>
<proteinExistence type="predicted"/>
<evidence type="ECO:0000313" key="1">
    <source>
        <dbReference type="EMBL" id="MED5017696.1"/>
    </source>
</evidence>
<protein>
    <recommendedName>
        <fullName evidence="3">Nucleotidyl transferase AbiEii toxin, Type IV TA system</fullName>
    </recommendedName>
</protein>
<dbReference type="Pfam" id="PF10706">
    <property type="entry name" value="Aminoglyc_resit"/>
    <property type="match status" value="1"/>
</dbReference>
<dbReference type="InterPro" id="IPR019646">
    <property type="entry name" value="Aminoglyc_AdlTrfase"/>
</dbReference>
<dbReference type="EMBL" id="JARTLD010000025">
    <property type="protein sequence ID" value="MED5017696.1"/>
    <property type="molecule type" value="Genomic_DNA"/>
</dbReference>
<organism evidence="1 2">
    <name type="scientific">Paenibacillus chibensis</name>
    <dbReference type="NCBI Taxonomy" id="59846"/>
    <lineage>
        <taxon>Bacteria</taxon>
        <taxon>Bacillati</taxon>
        <taxon>Bacillota</taxon>
        <taxon>Bacilli</taxon>
        <taxon>Bacillales</taxon>
        <taxon>Paenibacillaceae</taxon>
        <taxon>Paenibacillus</taxon>
    </lineage>
</organism>
<sequence length="202" mass="22895">MQITSELQQALLQMSVRLREAGTCWLIGGSCGLLLQNVHLEAMPRDIDVYTDQIHTAKLHQLLSDRSTDRPAVSETDTYYSVLSHYDLHGYAVELVGGFKVRSQGSLYEVRVDRQLLPHAVEIELDSVRLPLMPLGHELVFNILRKRADRYEAIGSTMRKNLPAHVSLLQQICNDNSLSAEHIRQIESLLGWQFAKDHYGSC</sequence>
<evidence type="ECO:0000313" key="2">
    <source>
        <dbReference type="Proteomes" id="UP001343257"/>
    </source>
</evidence>
<dbReference type="Gene3D" id="3.30.460.40">
    <property type="match status" value="1"/>
</dbReference>
<dbReference type="RefSeq" id="WP_328277521.1">
    <property type="nucleotide sequence ID" value="NZ_JARTLD010000025.1"/>
</dbReference>
<evidence type="ECO:0008006" key="3">
    <source>
        <dbReference type="Google" id="ProtNLM"/>
    </source>
</evidence>
<dbReference type="SUPFAM" id="SSF81301">
    <property type="entry name" value="Nucleotidyltransferase"/>
    <property type="match status" value="1"/>
</dbReference>
<reference evidence="1 2" key="1">
    <citation type="submission" date="2023-03" db="EMBL/GenBank/DDBJ databases">
        <title>Bacillus Genome Sequencing.</title>
        <authorList>
            <person name="Dunlap C."/>
        </authorList>
    </citation>
    <scope>NUCLEOTIDE SEQUENCE [LARGE SCALE GENOMIC DNA]</scope>
    <source>
        <strain evidence="1 2">NRS-52</strain>
    </source>
</reference>
<dbReference type="InterPro" id="IPR043519">
    <property type="entry name" value="NT_sf"/>
</dbReference>
<dbReference type="Proteomes" id="UP001343257">
    <property type="component" value="Unassembled WGS sequence"/>
</dbReference>
<comment type="caution">
    <text evidence="1">The sequence shown here is derived from an EMBL/GenBank/DDBJ whole genome shotgun (WGS) entry which is preliminary data.</text>
</comment>
<keyword evidence="2" id="KW-1185">Reference proteome</keyword>
<name>A0ABU6PU63_9BACL</name>
<gene>
    <name evidence="1" type="ORF">P9847_10310</name>
</gene>